<evidence type="ECO:0000313" key="1">
    <source>
        <dbReference type="EMBL" id="ORZ38011.1"/>
    </source>
</evidence>
<gene>
    <name evidence="1" type="ORF">BCR44DRAFT_50241</name>
</gene>
<dbReference type="EMBL" id="MCFL01000010">
    <property type="protein sequence ID" value="ORZ38011.1"/>
    <property type="molecule type" value="Genomic_DNA"/>
</dbReference>
<comment type="caution">
    <text evidence="1">The sequence shown here is derived from an EMBL/GenBank/DDBJ whole genome shotgun (WGS) entry which is preliminary data.</text>
</comment>
<organism evidence="1 2">
    <name type="scientific">Catenaria anguillulae PL171</name>
    <dbReference type="NCBI Taxonomy" id="765915"/>
    <lineage>
        <taxon>Eukaryota</taxon>
        <taxon>Fungi</taxon>
        <taxon>Fungi incertae sedis</taxon>
        <taxon>Blastocladiomycota</taxon>
        <taxon>Blastocladiomycetes</taxon>
        <taxon>Blastocladiales</taxon>
        <taxon>Catenariaceae</taxon>
        <taxon>Catenaria</taxon>
    </lineage>
</organism>
<proteinExistence type="predicted"/>
<keyword evidence="2" id="KW-1185">Reference proteome</keyword>
<dbReference type="AlphaFoldDB" id="A0A1Y2HW87"/>
<evidence type="ECO:0000313" key="2">
    <source>
        <dbReference type="Proteomes" id="UP000193411"/>
    </source>
</evidence>
<protein>
    <submittedName>
        <fullName evidence="1">Uncharacterized protein</fullName>
    </submittedName>
</protein>
<accession>A0A1Y2HW87</accession>
<name>A0A1Y2HW87_9FUNG</name>
<reference evidence="1 2" key="1">
    <citation type="submission" date="2016-07" db="EMBL/GenBank/DDBJ databases">
        <title>Pervasive Adenine N6-methylation of Active Genes in Fungi.</title>
        <authorList>
            <consortium name="DOE Joint Genome Institute"/>
            <person name="Mondo S.J."/>
            <person name="Dannebaum R.O."/>
            <person name="Kuo R.C."/>
            <person name="Labutti K."/>
            <person name="Haridas S."/>
            <person name="Kuo A."/>
            <person name="Salamov A."/>
            <person name="Ahrendt S.R."/>
            <person name="Lipzen A."/>
            <person name="Sullivan W."/>
            <person name="Andreopoulos W.B."/>
            <person name="Clum A."/>
            <person name="Lindquist E."/>
            <person name="Daum C."/>
            <person name="Ramamoorthy G.K."/>
            <person name="Gryganskyi A."/>
            <person name="Culley D."/>
            <person name="Magnuson J.K."/>
            <person name="James T.Y."/>
            <person name="O'Malley M.A."/>
            <person name="Stajich J.E."/>
            <person name="Spatafora J.W."/>
            <person name="Visel A."/>
            <person name="Grigoriev I.V."/>
        </authorList>
    </citation>
    <scope>NUCLEOTIDE SEQUENCE [LARGE SCALE GENOMIC DNA]</scope>
    <source>
        <strain evidence="1 2">PL171</strain>
    </source>
</reference>
<sequence length="351" mass="37705">MSQHSQEMVGAQTTAAPAANQQPKIPAVVITNPHVAEFQQFITNHPLAEPIAELALRQCLLEHGFPQPFLESHNFSNITSILLDLATHACGLVKSAQSSASEAEAATVEYSSALDRAREDLSIALRRLQPATGQPQPTVKLTDLVKALVRVDGSTPEQVDSFLSTFDTYVQVTNSQNIAPLVLAAMLGHVDVPLHTHVQIMLRRRDPPKSCTRVADWHAYTAARSNLSANEQISIMKQPGTLPNALRDCIKAIPTASHSLQSFLELVMSLFQQSGEAISGGAAQPTVAPQHNPMAMEIGAALTKANCPPCQLLAGLIVAPLRASSIVHLRNALAFRLCHSSHPGFSTALKE</sequence>
<dbReference type="Proteomes" id="UP000193411">
    <property type="component" value="Unassembled WGS sequence"/>
</dbReference>